<protein>
    <submittedName>
        <fullName evidence="1">Uncharacterized protein</fullName>
    </submittedName>
</protein>
<reference evidence="1" key="1">
    <citation type="journal article" date="2015" name="Nature">
        <title>Complex archaea that bridge the gap between prokaryotes and eukaryotes.</title>
        <authorList>
            <person name="Spang A."/>
            <person name="Saw J.H."/>
            <person name="Jorgensen S.L."/>
            <person name="Zaremba-Niedzwiedzka K."/>
            <person name="Martijn J."/>
            <person name="Lind A.E."/>
            <person name="van Eijk R."/>
            <person name="Schleper C."/>
            <person name="Guy L."/>
            <person name="Ettema T.J."/>
        </authorList>
    </citation>
    <scope>NUCLEOTIDE SEQUENCE</scope>
</reference>
<dbReference type="AlphaFoldDB" id="A0A0F9P433"/>
<name>A0A0F9P433_9ZZZZ</name>
<accession>A0A0F9P433</accession>
<gene>
    <name evidence="1" type="ORF">LCGC14_1184610</name>
</gene>
<dbReference type="EMBL" id="LAZR01005960">
    <property type="protein sequence ID" value="KKM95800.1"/>
    <property type="molecule type" value="Genomic_DNA"/>
</dbReference>
<sequence length="104" mass="11795">MSQRDGEITMTETVCPVCDGGPGNDSACSCHIGFECEHHFHIAPWILTSNPPQEVHICCHCGERITHTKPSVKKHLIPDKCGKFHPERPGHCYIMMEREEKKEK</sequence>
<organism evidence="1">
    <name type="scientific">marine sediment metagenome</name>
    <dbReference type="NCBI Taxonomy" id="412755"/>
    <lineage>
        <taxon>unclassified sequences</taxon>
        <taxon>metagenomes</taxon>
        <taxon>ecological metagenomes</taxon>
    </lineage>
</organism>
<evidence type="ECO:0000313" key="1">
    <source>
        <dbReference type="EMBL" id="KKM95800.1"/>
    </source>
</evidence>
<comment type="caution">
    <text evidence="1">The sequence shown here is derived from an EMBL/GenBank/DDBJ whole genome shotgun (WGS) entry which is preliminary data.</text>
</comment>
<proteinExistence type="predicted"/>